<accession>A0AAC9KVM4</accession>
<protein>
    <recommendedName>
        <fullName evidence="4">Immunogenic protein P37</fullName>
    </recommendedName>
</protein>
<sequence length="67" mass="7554">MKSLQAKLKQALANNKYFVNNNKDINNNKSINSTNKLDNNSLDSVEDNNRSDRKARSISNGEANNQE</sequence>
<dbReference type="AlphaFoldDB" id="A0AAC9KVM4"/>
<evidence type="ECO:0000256" key="1">
    <source>
        <dbReference type="SAM" id="MobiDB-lite"/>
    </source>
</evidence>
<evidence type="ECO:0000313" key="3">
    <source>
        <dbReference type="Proteomes" id="UP000185516"/>
    </source>
</evidence>
<evidence type="ECO:0008006" key="4">
    <source>
        <dbReference type="Google" id="ProtNLM"/>
    </source>
</evidence>
<feature type="region of interest" description="Disordered" evidence="1">
    <location>
        <begin position="20"/>
        <end position="67"/>
    </location>
</feature>
<reference evidence="2 3" key="1">
    <citation type="journal article" date="2016" name="PLoS ONE">
        <title>Whole Genome Sequence and Comparative Genomics of the Novel Lyme Borreliosis Causing Pathogen, Borrelia mayonii.</title>
        <authorList>
            <person name="Kingry L.C."/>
            <person name="Batra D."/>
            <person name="Replogle A."/>
            <person name="Rowe L.A."/>
            <person name="Pritt B.S."/>
            <person name="Petersen J.M."/>
        </authorList>
    </citation>
    <scope>NUCLEOTIDE SEQUENCE [LARGE SCALE GENOMIC DNA]</scope>
    <source>
        <strain evidence="2 3">MN14-1420</strain>
    </source>
</reference>
<keyword evidence="3" id="KW-1185">Reference proteome</keyword>
<evidence type="ECO:0000313" key="2">
    <source>
        <dbReference type="EMBL" id="APT00396.1"/>
    </source>
</evidence>
<keyword evidence="2" id="KW-0614">Plasmid</keyword>
<gene>
    <name evidence="2" type="ORF">Bmayo_04740</name>
</gene>
<dbReference type="Proteomes" id="UP000185516">
    <property type="component" value="Plasmid lp28-3"/>
</dbReference>
<proteinExistence type="predicted"/>
<dbReference type="RefSeq" id="WP_075552701.1">
    <property type="nucleotide sequence ID" value="NZ_CP015791.1"/>
</dbReference>
<dbReference type="KEGG" id="bmay:A7X70_05550"/>
<organism evidence="2 3">
    <name type="scientific">Borreliella mayonii</name>
    <dbReference type="NCBI Taxonomy" id="1674146"/>
    <lineage>
        <taxon>Bacteria</taxon>
        <taxon>Pseudomonadati</taxon>
        <taxon>Spirochaetota</taxon>
        <taxon>Spirochaetia</taxon>
        <taxon>Spirochaetales</taxon>
        <taxon>Borreliaceae</taxon>
        <taxon>Borreliella</taxon>
    </lineage>
</organism>
<feature type="compositionally biased region" description="Low complexity" evidence="1">
    <location>
        <begin position="20"/>
        <end position="36"/>
    </location>
</feature>
<geneLocation type="plasmid" evidence="2 3">
    <name>lp28-3</name>
</geneLocation>
<name>A0AAC9KVM4_9SPIR</name>
<feature type="compositionally biased region" description="Polar residues" evidence="1">
    <location>
        <begin position="57"/>
        <end position="67"/>
    </location>
</feature>
<dbReference type="EMBL" id="CP015791">
    <property type="protein sequence ID" value="APT00396.1"/>
    <property type="molecule type" value="Genomic_DNA"/>
</dbReference>